<proteinExistence type="predicted"/>
<dbReference type="RefSeq" id="WP_175602046.1">
    <property type="nucleotide sequence ID" value="NZ_JABWGO010000004.1"/>
</dbReference>
<dbReference type="SUPFAM" id="SSF52540">
    <property type="entry name" value="P-loop containing nucleoside triphosphate hydrolases"/>
    <property type="match status" value="1"/>
</dbReference>
<dbReference type="InterPro" id="IPR007111">
    <property type="entry name" value="NACHT_NTPase"/>
</dbReference>
<dbReference type="SMART" id="SM00567">
    <property type="entry name" value="EZ_HEAT"/>
    <property type="match status" value="2"/>
</dbReference>
<evidence type="ECO:0000313" key="2">
    <source>
        <dbReference type="EMBL" id="NUW42530.1"/>
    </source>
</evidence>
<name>A0A7Y6MD36_9ACTN</name>
<comment type="caution">
    <text evidence="2">The sequence shown here is derived from an EMBL/GenBank/DDBJ whole genome shotgun (WGS) entry which is preliminary data.</text>
</comment>
<dbReference type="EMBL" id="JABWGO010000004">
    <property type="protein sequence ID" value="NUW42530.1"/>
    <property type="molecule type" value="Genomic_DNA"/>
</dbReference>
<gene>
    <name evidence="2" type="ORF">HT134_20655</name>
</gene>
<protein>
    <submittedName>
        <fullName evidence="2">NACHT domain-containing protein</fullName>
    </submittedName>
</protein>
<sequence>MAAGLHKYLQDLESKAQRQVPGYRREQVIEQVNRGRPASLSTSTVGDWMAKGRTPRDFPTLWAFVEALHRAITVGQDPPPAWWKQERSKCEGLWEAALELRRAAGGLAPAVNEEQHARSVRHYLRAVEQAAASHPYPGVLPGSPLPPLRQVHVRRRVTTPARPGTGDQERCRPAEEVLATEGRVVLLLGGPGAGKSSFLRTSLIALAEQWTSGAGTGSVPVYVPAHFLTREGVLGEQLAQAVRSQIKGRDCLPPPASFFAGPPLPGGRWLILVDGLDEIPDAAERIDVLRRLASLPGDRYELLVASRPLPEEQLSELGPADHVERFELVPFDPRQLPDFARSWMTAAGVGDPERAVATLLAQAVRPPLDRLATNPLLATIMCQLHAHNVDSPLPASRYGIYQHYADLLVDHLDGRLHNRMDSPLVERLAGHPGLLLQLRGRLLGALDELALLHMRQDVPAALESLIERVADLRPHTLRGEDWHSVVTDLLHATGLVTVRGTRIDFLHQTIAEFLAARYVAADADLSKSAFRQLFGSRWLRPLRLRKGGGESSYGRMLVAAWLASPRRPRALLDVLRRLAARDGTVGRVAELAGDGASLPQEIRDLARRRCHRTATTTLSPAEMTLIESLGGGPSIELQKQLTSRRIRAARMLVNLGDERGRSLLDMITLDTTLPAVVRFDVARTLGRQEGERAGDLLETLARDTEVTGDHRVLAARQLALMAPSTGPLPNRRGVDLLELLAGDITLHILNRVAAAAALHRYDGERGRDLHDAAIRDLDLFARDTGADGRARVASAVWLADVRHPGAVNLLASLVRDRTLRRTHRRRAERRLAELGVLQAEGTQARRCRRVRSQSESGSRW</sequence>
<organism evidence="2 3">
    <name type="scientific">Nonomuraea rhodomycinica</name>
    <dbReference type="NCBI Taxonomy" id="1712872"/>
    <lineage>
        <taxon>Bacteria</taxon>
        <taxon>Bacillati</taxon>
        <taxon>Actinomycetota</taxon>
        <taxon>Actinomycetes</taxon>
        <taxon>Streptosporangiales</taxon>
        <taxon>Streptosporangiaceae</taxon>
        <taxon>Nonomuraea</taxon>
    </lineage>
</organism>
<dbReference type="Gene3D" id="3.40.50.300">
    <property type="entry name" value="P-loop containing nucleotide triphosphate hydrolases"/>
    <property type="match status" value="1"/>
</dbReference>
<evidence type="ECO:0000313" key="3">
    <source>
        <dbReference type="Proteomes" id="UP000546126"/>
    </source>
</evidence>
<keyword evidence="3" id="KW-1185">Reference proteome</keyword>
<reference evidence="2 3" key="1">
    <citation type="submission" date="2020-06" db="EMBL/GenBank/DDBJ databases">
        <authorList>
            <person name="Chanama M."/>
        </authorList>
    </citation>
    <scope>NUCLEOTIDE SEQUENCE [LARGE SCALE GENOMIC DNA]</scope>
    <source>
        <strain evidence="2 3">TBRC6557</strain>
    </source>
</reference>
<dbReference type="PANTHER" id="PTHR46312">
    <property type="entry name" value="NACHT DOMAIN-CONTAINING PROTEIN"/>
    <property type="match status" value="1"/>
</dbReference>
<dbReference type="Proteomes" id="UP000546126">
    <property type="component" value="Unassembled WGS sequence"/>
</dbReference>
<dbReference type="InterPro" id="IPR004155">
    <property type="entry name" value="PBS_lyase_HEAT"/>
</dbReference>
<dbReference type="AlphaFoldDB" id="A0A7Y6MD36"/>
<evidence type="ECO:0000259" key="1">
    <source>
        <dbReference type="PROSITE" id="PS50837"/>
    </source>
</evidence>
<dbReference type="InterPro" id="IPR027417">
    <property type="entry name" value="P-loop_NTPase"/>
</dbReference>
<feature type="domain" description="NACHT" evidence="1">
    <location>
        <begin position="183"/>
        <end position="308"/>
    </location>
</feature>
<dbReference type="Pfam" id="PF05729">
    <property type="entry name" value="NACHT"/>
    <property type="match status" value="1"/>
</dbReference>
<dbReference type="PANTHER" id="PTHR46312:SF2">
    <property type="entry name" value="NUCLEOTIDE-BINDING OLIGOMERIZATION DOMAIN-CONTAINING PROTEIN 2-LIKE"/>
    <property type="match status" value="1"/>
</dbReference>
<dbReference type="PROSITE" id="PS50837">
    <property type="entry name" value="NACHT"/>
    <property type="match status" value="1"/>
</dbReference>
<accession>A0A7Y6MD36</accession>